<sequence>MHSVITPLALYHSSYCPRPKNVICQSRPVWDRDLWKTSASGGNLVHPFSFVIAIKQDCRSINPGLEFCIQIKLRPLQHTII</sequence>
<dbReference type="EMBL" id="GBXM01062513">
    <property type="protein sequence ID" value="JAH46064.1"/>
    <property type="molecule type" value="Transcribed_RNA"/>
</dbReference>
<reference evidence="1" key="1">
    <citation type="submission" date="2014-11" db="EMBL/GenBank/DDBJ databases">
        <authorList>
            <person name="Amaro Gonzalez C."/>
        </authorList>
    </citation>
    <scope>NUCLEOTIDE SEQUENCE</scope>
</reference>
<reference evidence="1" key="2">
    <citation type="journal article" date="2015" name="Fish Shellfish Immunol.">
        <title>Early steps in the European eel (Anguilla anguilla)-Vibrio vulnificus interaction in the gills: Role of the RtxA13 toxin.</title>
        <authorList>
            <person name="Callol A."/>
            <person name="Pajuelo D."/>
            <person name="Ebbesson L."/>
            <person name="Teles M."/>
            <person name="MacKenzie S."/>
            <person name="Amaro C."/>
        </authorList>
    </citation>
    <scope>NUCLEOTIDE SEQUENCE</scope>
</reference>
<dbReference type="AlphaFoldDB" id="A0A0E9SUI9"/>
<dbReference type="EMBL" id="GBXM01063616">
    <property type="protein sequence ID" value="JAH44961.1"/>
    <property type="molecule type" value="Transcribed_RNA"/>
</dbReference>
<accession>A0A0E9SUI9</accession>
<protein>
    <submittedName>
        <fullName evidence="1">Uncharacterized protein</fullName>
    </submittedName>
</protein>
<organism evidence="1">
    <name type="scientific">Anguilla anguilla</name>
    <name type="common">European freshwater eel</name>
    <name type="synonym">Muraena anguilla</name>
    <dbReference type="NCBI Taxonomy" id="7936"/>
    <lineage>
        <taxon>Eukaryota</taxon>
        <taxon>Metazoa</taxon>
        <taxon>Chordata</taxon>
        <taxon>Craniata</taxon>
        <taxon>Vertebrata</taxon>
        <taxon>Euteleostomi</taxon>
        <taxon>Actinopterygii</taxon>
        <taxon>Neopterygii</taxon>
        <taxon>Teleostei</taxon>
        <taxon>Anguilliformes</taxon>
        <taxon>Anguillidae</taxon>
        <taxon>Anguilla</taxon>
    </lineage>
</organism>
<name>A0A0E9SUI9_ANGAN</name>
<evidence type="ECO:0000313" key="1">
    <source>
        <dbReference type="EMBL" id="JAH44961.1"/>
    </source>
</evidence>
<dbReference type="EMBL" id="GBXM01063069">
    <property type="protein sequence ID" value="JAH45508.1"/>
    <property type="molecule type" value="Transcribed_RNA"/>
</dbReference>
<proteinExistence type="predicted"/>
<dbReference type="EMBL" id="GBXM01082686">
    <property type="protein sequence ID" value="JAH25891.1"/>
    <property type="molecule type" value="Transcribed_RNA"/>
</dbReference>